<evidence type="ECO:0000313" key="1">
    <source>
        <dbReference type="EMBL" id="OLF19344.1"/>
    </source>
</evidence>
<accession>A0A1Q8CYA7</accession>
<dbReference type="Gene3D" id="2.115.10.20">
    <property type="entry name" value="Glycosyl hydrolase domain, family 43"/>
    <property type="match status" value="1"/>
</dbReference>
<reference evidence="1 2" key="1">
    <citation type="submission" date="2016-12" db="EMBL/GenBank/DDBJ databases">
        <title>The draft genome sequence of Actinophytocola sp. 11-183.</title>
        <authorList>
            <person name="Wang W."/>
            <person name="Yuan L."/>
        </authorList>
    </citation>
    <scope>NUCLEOTIDE SEQUENCE [LARGE SCALE GENOMIC DNA]</scope>
    <source>
        <strain evidence="1 2">11-183</strain>
    </source>
</reference>
<evidence type="ECO:0008006" key="3">
    <source>
        <dbReference type="Google" id="ProtNLM"/>
    </source>
</evidence>
<dbReference type="STRING" id="1912961.BU204_02580"/>
<evidence type="ECO:0000313" key="2">
    <source>
        <dbReference type="Proteomes" id="UP000185596"/>
    </source>
</evidence>
<comment type="caution">
    <text evidence="1">The sequence shown here is derived from an EMBL/GenBank/DDBJ whole genome shotgun (WGS) entry which is preliminary data.</text>
</comment>
<sequence>MVPGETLTARAFAQRVDQTAGSLYLEYWRPDGSRIDEAVVATDVTGATGWQVLSVGAAAPDDAITATVLVYTKQTAVGTTVWDDVTLDSAPPPVRKVPNSGFEDLHDSPLPSPWAVSGGGSAQLVSSPVHTGNRALRMVDTNTGSGQTALSKAVPVSAGETLTATAWYQIASGLTGQLWLEYRRTDESTSDSYKSHVDVTGGSGWRKLTVTKVAPSDATSVTLRLYSEYAATGTTIWDDVTLRSSQDGRYAEPLGTGSVLFVGDQRVESYTGMTRQLVKGTPKGDPALAGGATGVVLTGGSWDANPRFGGAVLRDPGGSYRMWYNTAAGTGLATSTDGVKWTKHGTGPVSPNGPGGIAENPDYDPADSASFRYYTLYPKNGRYSAMASRDGVTWTDLNGGNTVLPGFDVVNVSWDPTNGGRFVALSKQYPTASPYGARTVYTSFSTDFVRWSSPRFALASDTFDHEKVLARYPSRPGASSEIYGMAGMRYGEQFIGVPWMFDVHELPNRLGNPGEDIGRAHLELAASQDLLSWSRPARDPIVAEPAQSAWNWGFQVGGSSLLTVGDEVRYYYGSFAGEHSCGAEDVPSLCAKATGNSRIGLLTWKRDRFEAFRTAAGGGSVTTRTLAPTGTTVTVNANLGTSGELRVALLDAAGNPVQGYSAADAAPVTGDTLGTAVRWGSRTTIPTTGGPFRLRFELTSGDLYSYSIS</sequence>
<protein>
    <recommendedName>
        <fullName evidence="3">CBM-cenC domain-containing protein</fullName>
    </recommendedName>
</protein>
<dbReference type="InterPro" id="IPR008979">
    <property type="entry name" value="Galactose-bd-like_sf"/>
</dbReference>
<dbReference type="Proteomes" id="UP000185596">
    <property type="component" value="Unassembled WGS sequence"/>
</dbReference>
<gene>
    <name evidence="1" type="ORF">BU204_02580</name>
</gene>
<dbReference type="InterPro" id="IPR023296">
    <property type="entry name" value="Glyco_hydro_beta-prop_sf"/>
</dbReference>
<dbReference type="SUPFAM" id="SSF49785">
    <property type="entry name" value="Galactose-binding domain-like"/>
    <property type="match status" value="1"/>
</dbReference>
<dbReference type="SUPFAM" id="SSF75005">
    <property type="entry name" value="Arabinanase/levansucrase/invertase"/>
    <property type="match status" value="1"/>
</dbReference>
<dbReference type="AlphaFoldDB" id="A0A1Q8CYA7"/>
<organism evidence="1 2">
    <name type="scientific">Actinophytocola xanthii</name>
    <dbReference type="NCBI Taxonomy" id="1912961"/>
    <lineage>
        <taxon>Bacteria</taxon>
        <taxon>Bacillati</taxon>
        <taxon>Actinomycetota</taxon>
        <taxon>Actinomycetes</taxon>
        <taxon>Pseudonocardiales</taxon>
        <taxon>Pseudonocardiaceae</taxon>
    </lineage>
</organism>
<dbReference type="EMBL" id="MSIE01000002">
    <property type="protein sequence ID" value="OLF19344.1"/>
    <property type="molecule type" value="Genomic_DNA"/>
</dbReference>
<keyword evidence="2" id="KW-1185">Reference proteome</keyword>
<dbReference type="Gene3D" id="2.60.120.260">
    <property type="entry name" value="Galactose-binding domain-like"/>
    <property type="match status" value="2"/>
</dbReference>
<name>A0A1Q8CYA7_9PSEU</name>
<proteinExistence type="predicted"/>